<proteinExistence type="predicted"/>
<dbReference type="GO" id="GO:0016020">
    <property type="term" value="C:membrane"/>
    <property type="evidence" value="ECO:0007669"/>
    <property type="project" value="TreeGrafter"/>
</dbReference>
<organism evidence="2 3">
    <name type="scientific">Marivibrio halodurans</name>
    <dbReference type="NCBI Taxonomy" id="2039722"/>
    <lineage>
        <taxon>Bacteria</taxon>
        <taxon>Pseudomonadati</taxon>
        <taxon>Pseudomonadota</taxon>
        <taxon>Alphaproteobacteria</taxon>
        <taxon>Rhodospirillales</taxon>
        <taxon>Rhodospirillaceae</taxon>
        <taxon>Marivibrio</taxon>
    </lineage>
</organism>
<dbReference type="PANTHER" id="PTHR43798">
    <property type="entry name" value="MONOACYLGLYCEROL LIPASE"/>
    <property type="match status" value="1"/>
</dbReference>
<dbReference type="Gene3D" id="3.40.50.1820">
    <property type="entry name" value="alpha/beta hydrolase"/>
    <property type="match status" value="1"/>
</dbReference>
<dbReference type="EMBL" id="JAGMWN010000007">
    <property type="protein sequence ID" value="MBP5858384.1"/>
    <property type="molecule type" value="Genomic_DNA"/>
</dbReference>
<dbReference type="SUPFAM" id="SSF53474">
    <property type="entry name" value="alpha/beta-Hydrolases"/>
    <property type="match status" value="1"/>
</dbReference>
<evidence type="ECO:0000313" key="2">
    <source>
        <dbReference type="EMBL" id="MBP5858384.1"/>
    </source>
</evidence>
<gene>
    <name evidence="2" type="ORF">KAJ83_15285</name>
</gene>
<dbReference type="InterPro" id="IPR029058">
    <property type="entry name" value="AB_hydrolase_fold"/>
</dbReference>
<accession>A0A8J7S7S3</accession>
<dbReference type="PRINTS" id="PR00111">
    <property type="entry name" value="ABHYDROLASE"/>
</dbReference>
<keyword evidence="2" id="KW-0378">Hydrolase</keyword>
<evidence type="ECO:0000259" key="1">
    <source>
        <dbReference type="Pfam" id="PF00561"/>
    </source>
</evidence>
<dbReference type="Proteomes" id="UP000672602">
    <property type="component" value="Unassembled WGS sequence"/>
</dbReference>
<protein>
    <submittedName>
        <fullName evidence="2">Alpha/beta hydrolase</fullName>
    </submittedName>
</protein>
<dbReference type="GO" id="GO:0016787">
    <property type="term" value="F:hydrolase activity"/>
    <property type="evidence" value="ECO:0007669"/>
    <property type="project" value="UniProtKB-KW"/>
</dbReference>
<reference evidence="2" key="1">
    <citation type="submission" date="2021-04" db="EMBL/GenBank/DDBJ databases">
        <authorList>
            <person name="Zhang D.-C."/>
        </authorList>
    </citation>
    <scope>NUCLEOTIDE SEQUENCE</scope>
    <source>
        <strain evidence="2">CGMCC 1.15697</strain>
    </source>
</reference>
<dbReference type="Pfam" id="PF00561">
    <property type="entry name" value="Abhydrolase_1"/>
    <property type="match status" value="1"/>
</dbReference>
<keyword evidence="3" id="KW-1185">Reference proteome</keyword>
<sequence>MHFVDVAGTPTRCIIAGDEAAPTILFIHGLALTAEVWLRNIDALARTHRVIAPDMLGHGFTKPADDATVDVPAKIRHLRKLVDTLGIDRLSLCGSSYGALMASLFFLDNKDRVEKLVINGSGSCFNTEAQLQAQVTKLRDVFGPEKMASSSIEEWHQRIGNNFHDTDKVPRELLHIAQLCYAYPWAARRLSETMAVMQEPERFRPFRILERLEELTCPTLVVWGRDDRGGSLESAQEAIKRLPNGDLTVFDACGHYPMIEHPKRYNETVGAFLAKG</sequence>
<dbReference type="InterPro" id="IPR050266">
    <property type="entry name" value="AB_hydrolase_sf"/>
</dbReference>
<evidence type="ECO:0000313" key="3">
    <source>
        <dbReference type="Proteomes" id="UP000672602"/>
    </source>
</evidence>
<dbReference type="RefSeq" id="WP_210682965.1">
    <property type="nucleotide sequence ID" value="NZ_JAGMWN010000007.1"/>
</dbReference>
<dbReference type="InterPro" id="IPR000073">
    <property type="entry name" value="AB_hydrolase_1"/>
</dbReference>
<dbReference type="AlphaFoldDB" id="A0A8J7S7S3"/>
<name>A0A8J7S7S3_9PROT</name>
<comment type="caution">
    <text evidence="2">The sequence shown here is derived from an EMBL/GenBank/DDBJ whole genome shotgun (WGS) entry which is preliminary data.</text>
</comment>
<feature type="domain" description="AB hydrolase-1" evidence="1">
    <location>
        <begin position="22"/>
        <end position="262"/>
    </location>
</feature>
<dbReference type="PANTHER" id="PTHR43798:SF33">
    <property type="entry name" value="HYDROLASE, PUTATIVE (AFU_ORTHOLOGUE AFUA_2G14860)-RELATED"/>
    <property type="match status" value="1"/>
</dbReference>